<feature type="binding site" evidence="8">
    <location>
        <position position="262"/>
    </location>
    <ligand>
        <name>ATP</name>
        <dbReference type="ChEBI" id="CHEBI:30616"/>
    </ligand>
</feature>
<evidence type="ECO:0000256" key="2">
    <source>
        <dbReference type="ARBA" id="ARBA00022679"/>
    </source>
</evidence>
<comment type="catalytic activity">
    <reaction evidence="8">
        <text>L-threonyl-[protein] + ATP = 3-O-(5'-adenylyl)-L-threonyl-[protein] + diphosphate</text>
        <dbReference type="Rhea" id="RHEA:54292"/>
        <dbReference type="Rhea" id="RHEA-COMP:11060"/>
        <dbReference type="Rhea" id="RHEA-COMP:13847"/>
        <dbReference type="ChEBI" id="CHEBI:30013"/>
        <dbReference type="ChEBI" id="CHEBI:30616"/>
        <dbReference type="ChEBI" id="CHEBI:33019"/>
        <dbReference type="ChEBI" id="CHEBI:138113"/>
        <dbReference type="EC" id="2.7.7.108"/>
    </reaction>
</comment>
<dbReference type="HAMAP" id="MF_00692">
    <property type="entry name" value="SelO"/>
    <property type="match status" value="1"/>
</dbReference>
<feature type="binding site" evidence="8">
    <location>
        <position position="176"/>
    </location>
    <ligand>
        <name>ATP</name>
        <dbReference type="ChEBI" id="CHEBI:30616"/>
    </ligand>
</feature>
<evidence type="ECO:0000256" key="4">
    <source>
        <dbReference type="ARBA" id="ARBA00022723"/>
    </source>
</evidence>
<feature type="binding site" evidence="8">
    <location>
        <position position="253"/>
    </location>
    <ligand>
        <name>Mg(2+)</name>
        <dbReference type="ChEBI" id="CHEBI:18420"/>
    </ligand>
</feature>
<keyword evidence="8" id="KW-0464">Manganese</keyword>
<dbReference type="RefSeq" id="WP_312645854.1">
    <property type="nucleotide sequence ID" value="NZ_CP116967.1"/>
</dbReference>
<evidence type="ECO:0000256" key="7">
    <source>
        <dbReference type="ARBA" id="ARBA00022842"/>
    </source>
</evidence>
<keyword evidence="2 8" id="KW-0808">Transferase</keyword>
<dbReference type="GO" id="GO:0005524">
    <property type="term" value="F:ATP binding"/>
    <property type="evidence" value="ECO:0007669"/>
    <property type="project" value="UniProtKB-UniRule"/>
</dbReference>
<dbReference type="EC" id="2.7.7.-" evidence="8"/>
<dbReference type="NCBIfam" id="NF000658">
    <property type="entry name" value="PRK00029.1"/>
    <property type="match status" value="1"/>
</dbReference>
<keyword evidence="5 8" id="KW-0547">Nucleotide-binding</keyword>
<feature type="binding site" evidence="8">
    <location>
        <position position="92"/>
    </location>
    <ligand>
        <name>ATP</name>
        <dbReference type="ChEBI" id="CHEBI:30616"/>
    </ligand>
</feature>
<dbReference type="AlphaFoldDB" id="A0AA96JXM5"/>
<evidence type="ECO:0000313" key="10">
    <source>
        <dbReference type="EMBL" id="WNM59161.1"/>
    </source>
</evidence>
<comment type="similarity">
    <text evidence="1 8">Belongs to the SELO family.</text>
</comment>
<comment type="cofactor">
    <cofactor evidence="8">
        <name>Mg(2+)</name>
        <dbReference type="ChEBI" id="CHEBI:18420"/>
    </cofactor>
    <cofactor evidence="8">
        <name>Mn(2+)</name>
        <dbReference type="ChEBI" id="CHEBI:29035"/>
    </cofactor>
</comment>
<comment type="catalytic activity">
    <reaction evidence="8">
        <text>L-seryl-[protein] + UTP = O-(5'-uridylyl)-L-seryl-[protein] + diphosphate</text>
        <dbReference type="Rhea" id="RHEA:64604"/>
        <dbReference type="Rhea" id="RHEA-COMP:9863"/>
        <dbReference type="Rhea" id="RHEA-COMP:16635"/>
        <dbReference type="ChEBI" id="CHEBI:29999"/>
        <dbReference type="ChEBI" id="CHEBI:33019"/>
        <dbReference type="ChEBI" id="CHEBI:46398"/>
        <dbReference type="ChEBI" id="CHEBI:156051"/>
    </reaction>
</comment>
<reference evidence="10 11" key="1">
    <citation type="submission" date="2023-01" db="EMBL/GenBank/DDBJ databases">
        <title>Cultivation and genomic characterization of new, ubiquitous marine nitrite-oxidizing bacteria from the Nitrospirales.</title>
        <authorList>
            <person name="Mueller A.J."/>
            <person name="Daebeler A."/>
            <person name="Herbold C.W."/>
            <person name="Kirkegaard R.H."/>
            <person name="Daims H."/>
        </authorList>
    </citation>
    <scope>NUCLEOTIDE SEQUENCE [LARGE SCALE GENOMIC DNA]</scope>
    <source>
        <strain evidence="10 11">VA</strain>
    </source>
</reference>
<dbReference type="PANTHER" id="PTHR32057:SF14">
    <property type="entry name" value="PROTEIN ADENYLYLTRANSFERASE SELO, MITOCHONDRIAL"/>
    <property type="match status" value="1"/>
</dbReference>
<comment type="catalytic activity">
    <reaction evidence="8">
        <text>L-tyrosyl-[protein] + UTP = O-(5'-uridylyl)-L-tyrosyl-[protein] + diphosphate</text>
        <dbReference type="Rhea" id="RHEA:83887"/>
        <dbReference type="Rhea" id="RHEA-COMP:10136"/>
        <dbReference type="Rhea" id="RHEA-COMP:20238"/>
        <dbReference type="ChEBI" id="CHEBI:33019"/>
        <dbReference type="ChEBI" id="CHEBI:46398"/>
        <dbReference type="ChEBI" id="CHEBI:46858"/>
        <dbReference type="ChEBI" id="CHEBI:90602"/>
    </reaction>
</comment>
<feature type="region of interest" description="Disordered" evidence="9">
    <location>
        <begin position="470"/>
        <end position="489"/>
    </location>
</feature>
<sequence>MAKLEQLKFQNTYAGLPDVFYQRVKPTPFPNPHLVSVNPAAAQLLDIDPTEWTRREFAEYFCGAKLLPGSDPIAMLYSGHQFGHYVPQLGDGRAIMLGEVRNQNGERWELQLKGAGLTRFSRDGDGRAVMRSTIREYLCGEAMHGLGIPTTRSLCIVVGEEIVWRETPEPGAMLLRMAPTHVRFGSFEVFYYRRQHEYLKTLANYVIEYHYPHLVGSENPYARLLHEVAVRTGQLVAQWQAVGWAHGVLNTDNMSILGLTLDYGPFGFMERYDPTFICNHSDHHGRYSFQNQPDIGFWNIRALARALSPLVDQDAVNGIPEIYEKAMLAKYAELMRAKLGFVEAHAGDDKLVTDLLNLMDSSRVDYTNLFRGLGAVRQERSSAPDALRDQFLHREAFDDWTARYRERLRAEKSDDEERQARMDQVNPKYILRNHLAQQAISQAVQQKDYSEIDRLLNLLGDPFTNRPGMESYAVPPPSGEPPIIVSCSS</sequence>
<evidence type="ECO:0000256" key="6">
    <source>
        <dbReference type="ARBA" id="ARBA00022840"/>
    </source>
</evidence>
<keyword evidence="11" id="KW-1185">Reference proteome</keyword>
<evidence type="ECO:0000256" key="3">
    <source>
        <dbReference type="ARBA" id="ARBA00022695"/>
    </source>
</evidence>
<feature type="binding site" evidence="8">
    <location>
        <position position="183"/>
    </location>
    <ligand>
        <name>ATP</name>
        <dbReference type="ChEBI" id="CHEBI:30616"/>
    </ligand>
</feature>
<dbReference type="KEGG" id="nall:PP769_05195"/>
<organism evidence="10 11">
    <name type="scientific">Candidatus Nitrospira allomarina</name>
    <dbReference type="NCBI Taxonomy" id="3020900"/>
    <lineage>
        <taxon>Bacteria</taxon>
        <taxon>Pseudomonadati</taxon>
        <taxon>Nitrospirota</taxon>
        <taxon>Nitrospiria</taxon>
        <taxon>Nitrospirales</taxon>
        <taxon>Nitrospiraceae</taxon>
        <taxon>Nitrospira</taxon>
    </lineage>
</organism>
<feature type="active site" description="Proton acceptor" evidence="8">
    <location>
        <position position="252"/>
    </location>
</feature>
<keyword evidence="6 8" id="KW-0067">ATP-binding</keyword>
<keyword evidence="3 8" id="KW-0548">Nucleotidyltransferase</keyword>
<dbReference type="EC" id="2.7.7.108" evidence="8"/>
<dbReference type="InterPro" id="IPR003846">
    <property type="entry name" value="SelO"/>
</dbReference>
<dbReference type="GO" id="GO:0070733">
    <property type="term" value="F:AMPylase activity"/>
    <property type="evidence" value="ECO:0007669"/>
    <property type="project" value="UniProtKB-EC"/>
</dbReference>
<keyword evidence="7 8" id="KW-0460">Magnesium</keyword>
<comment type="catalytic activity">
    <reaction evidence="8">
        <text>L-seryl-[protein] + ATP = 3-O-(5'-adenylyl)-L-seryl-[protein] + diphosphate</text>
        <dbReference type="Rhea" id="RHEA:58120"/>
        <dbReference type="Rhea" id="RHEA-COMP:9863"/>
        <dbReference type="Rhea" id="RHEA-COMP:15073"/>
        <dbReference type="ChEBI" id="CHEBI:29999"/>
        <dbReference type="ChEBI" id="CHEBI:30616"/>
        <dbReference type="ChEBI" id="CHEBI:33019"/>
        <dbReference type="ChEBI" id="CHEBI:142516"/>
        <dbReference type="EC" id="2.7.7.108"/>
    </reaction>
</comment>
<proteinExistence type="inferred from homology"/>
<feature type="binding site" evidence="8">
    <location>
        <position position="93"/>
    </location>
    <ligand>
        <name>ATP</name>
        <dbReference type="ChEBI" id="CHEBI:30616"/>
    </ligand>
</feature>
<dbReference type="GO" id="GO:0000287">
    <property type="term" value="F:magnesium ion binding"/>
    <property type="evidence" value="ECO:0007669"/>
    <property type="project" value="UniProtKB-UniRule"/>
</dbReference>
<accession>A0AA96JXM5</accession>
<name>A0AA96JXM5_9BACT</name>
<evidence type="ECO:0000256" key="8">
    <source>
        <dbReference type="HAMAP-Rule" id="MF_00692"/>
    </source>
</evidence>
<evidence type="ECO:0000313" key="11">
    <source>
        <dbReference type="Proteomes" id="UP001302719"/>
    </source>
</evidence>
<feature type="binding site" evidence="8">
    <location>
        <position position="125"/>
    </location>
    <ligand>
        <name>ATP</name>
        <dbReference type="ChEBI" id="CHEBI:30616"/>
    </ligand>
</feature>
<feature type="binding site" evidence="8">
    <location>
        <position position="113"/>
    </location>
    <ligand>
        <name>ATP</name>
        <dbReference type="ChEBI" id="CHEBI:30616"/>
    </ligand>
</feature>
<evidence type="ECO:0000256" key="5">
    <source>
        <dbReference type="ARBA" id="ARBA00022741"/>
    </source>
</evidence>
<dbReference type="EMBL" id="CP116967">
    <property type="protein sequence ID" value="WNM59161.1"/>
    <property type="molecule type" value="Genomic_DNA"/>
</dbReference>
<comment type="catalytic activity">
    <reaction evidence="8">
        <text>L-histidyl-[protein] + UTP = N(tele)-(5'-uridylyl)-L-histidyl-[protein] + diphosphate</text>
        <dbReference type="Rhea" id="RHEA:83891"/>
        <dbReference type="Rhea" id="RHEA-COMP:9745"/>
        <dbReference type="Rhea" id="RHEA-COMP:20239"/>
        <dbReference type="ChEBI" id="CHEBI:29979"/>
        <dbReference type="ChEBI" id="CHEBI:33019"/>
        <dbReference type="ChEBI" id="CHEBI:46398"/>
        <dbReference type="ChEBI" id="CHEBI:233474"/>
    </reaction>
</comment>
<dbReference type="Pfam" id="PF02696">
    <property type="entry name" value="SelO"/>
    <property type="match status" value="1"/>
</dbReference>
<feature type="binding site" evidence="8">
    <location>
        <position position="90"/>
    </location>
    <ligand>
        <name>ATP</name>
        <dbReference type="ChEBI" id="CHEBI:30616"/>
    </ligand>
</feature>
<protein>
    <recommendedName>
        <fullName evidence="8">Protein nucleotidyltransferase YdiU</fullName>
        <ecNumber evidence="8">2.7.7.-</ecNumber>
    </recommendedName>
    <alternativeName>
        <fullName evidence="8">Protein adenylyltransferase YdiU</fullName>
        <ecNumber evidence="8">2.7.7.108</ecNumber>
    </alternativeName>
    <alternativeName>
        <fullName evidence="8">Protein uridylyltransferase YdiU</fullName>
        <ecNumber evidence="8">2.7.7.-</ecNumber>
    </alternativeName>
</protein>
<dbReference type="Proteomes" id="UP001302719">
    <property type="component" value="Chromosome"/>
</dbReference>
<evidence type="ECO:0000256" key="1">
    <source>
        <dbReference type="ARBA" id="ARBA00009747"/>
    </source>
</evidence>
<evidence type="ECO:0000256" key="9">
    <source>
        <dbReference type="SAM" id="MobiDB-lite"/>
    </source>
</evidence>
<keyword evidence="4 8" id="KW-0479">Metal-binding</keyword>
<comment type="function">
    <text evidence="8">Nucleotidyltransferase involved in the post-translational modification of proteins. It can catalyze the addition of adenosine monophosphate (AMP) or uridine monophosphate (UMP) to a protein, resulting in modifications known as AMPylation and UMPylation.</text>
</comment>
<dbReference type="PANTHER" id="PTHR32057">
    <property type="entry name" value="PROTEIN ADENYLYLTRANSFERASE SELO, MITOCHONDRIAL"/>
    <property type="match status" value="1"/>
</dbReference>
<feature type="binding site" evidence="8">
    <location>
        <position position="126"/>
    </location>
    <ligand>
        <name>ATP</name>
        <dbReference type="ChEBI" id="CHEBI:30616"/>
    </ligand>
</feature>
<comment type="catalytic activity">
    <reaction evidence="8">
        <text>L-tyrosyl-[protein] + ATP = O-(5'-adenylyl)-L-tyrosyl-[protein] + diphosphate</text>
        <dbReference type="Rhea" id="RHEA:54288"/>
        <dbReference type="Rhea" id="RHEA-COMP:10136"/>
        <dbReference type="Rhea" id="RHEA-COMP:13846"/>
        <dbReference type="ChEBI" id="CHEBI:30616"/>
        <dbReference type="ChEBI" id="CHEBI:33019"/>
        <dbReference type="ChEBI" id="CHEBI:46858"/>
        <dbReference type="ChEBI" id="CHEBI:83624"/>
        <dbReference type="EC" id="2.7.7.108"/>
    </reaction>
</comment>
<dbReference type="GO" id="GO:0030145">
    <property type="term" value="F:manganese ion binding"/>
    <property type="evidence" value="ECO:0007669"/>
    <property type="project" value="UniProtKB-UniRule"/>
</dbReference>
<gene>
    <name evidence="8" type="primary">ydiU</name>
    <name evidence="8" type="synonym">selO</name>
    <name evidence="10" type="ORF">PP769_05195</name>
</gene>
<feature type="binding site" evidence="8">
    <location>
        <position position="262"/>
    </location>
    <ligand>
        <name>Mg(2+)</name>
        <dbReference type="ChEBI" id="CHEBI:18420"/>
    </ligand>
</feature>